<protein>
    <submittedName>
        <fullName evidence="1">10220_t:CDS:1</fullName>
    </submittedName>
</protein>
<dbReference type="EMBL" id="CAJVPZ010059413">
    <property type="protein sequence ID" value="CAG8789039.1"/>
    <property type="molecule type" value="Genomic_DNA"/>
</dbReference>
<keyword evidence="2" id="KW-1185">Reference proteome</keyword>
<name>A0A9N9JMK7_9GLOM</name>
<gene>
    <name evidence="1" type="ORF">RFULGI_LOCUS16558</name>
</gene>
<evidence type="ECO:0000313" key="1">
    <source>
        <dbReference type="EMBL" id="CAG8789039.1"/>
    </source>
</evidence>
<feature type="non-terminal residue" evidence="1">
    <location>
        <position position="1"/>
    </location>
</feature>
<evidence type="ECO:0000313" key="2">
    <source>
        <dbReference type="Proteomes" id="UP000789396"/>
    </source>
</evidence>
<comment type="caution">
    <text evidence="1">The sequence shown here is derived from an EMBL/GenBank/DDBJ whole genome shotgun (WGS) entry which is preliminary data.</text>
</comment>
<sequence length="76" mass="8631">KIGLIVSFLDLQIKNLKFLNDKTIKATIINKVQALCTEEEDYQPIVEPNESFMSISEPKTTNSLILALYNSKELDD</sequence>
<dbReference type="Proteomes" id="UP000789396">
    <property type="component" value="Unassembled WGS sequence"/>
</dbReference>
<dbReference type="AlphaFoldDB" id="A0A9N9JMK7"/>
<accession>A0A9N9JMK7</accession>
<reference evidence="1" key="1">
    <citation type="submission" date="2021-06" db="EMBL/GenBank/DDBJ databases">
        <authorList>
            <person name="Kallberg Y."/>
            <person name="Tangrot J."/>
            <person name="Rosling A."/>
        </authorList>
    </citation>
    <scope>NUCLEOTIDE SEQUENCE</scope>
    <source>
        <strain evidence="1">IN212</strain>
    </source>
</reference>
<organism evidence="1 2">
    <name type="scientific">Racocetra fulgida</name>
    <dbReference type="NCBI Taxonomy" id="60492"/>
    <lineage>
        <taxon>Eukaryota</taxon>
        <taxon>Fungi</taxon>
        <taxon>Fungi incertae sedis</taxon>
        <taxon>Mucoromycota</taxon>
        <taxon>Glomeromycotina</taxon>
        <taxon>Glomeromycetes</taxon>
        <taxon>Diversisporales</taxon>
        <taxon>Gigasporaceae</taxon>
        <taxon>Racocetra</taxon>
    </lineage>
</organism>
<proteinExistence type="predicted"/>